<dbReference type="InterPro" id="IPR016024">
    <property type="entry name" value="ARM-type_fold"/>
</dbReference>
<dbReference type="InterPro" id="IPR024741">
    <property type="entry name" value="Condensin2_G2"/>
</dbReference>
<accession>A0A7L0KMW1</accession>
<evidence type="ECO:0000313" key="1">
    <source>
        <dbReference type="EMBL" id="NXK57630.1"/>
    </source>
</evidence>
<comment type="caution">
    <text evidence="1">The sequence shown here is derived from an EMBL/GenBank/DDBJ whole genome shotgun (WGS) entry which is preliminary data.</text>
</comment>
<name>A0A7L0KMW1_9SYLV</name>
<dbReference type="Gene3D" id="1.25.10.10">
    <property type="entry name" value="Leucine-rich Repeat Variant"/>
    <property type="match status" value="1"/>
</dbReference>
<dbReference type="GO" id="GO:0000796">
    <property type="term" value="C:condensin complex"/>
    <property type="evidence" value="ECO:0007669"/>
    <property type="project" value="TreeGrafter"/>
</dbReference>
<sequence>KNTCDHFDLNELLQELPRKQKEVLWQRLTQLLTESLMENPVETWHRPGDDKNNDDMEVEIVPKTKQTVAVIQGVAAVVTASIPAVDENVNYKALVECVFMLNDILPSLPASENILQDAIQCVCQMWWEKGLEGKEQLGKTLLVILLRKSLHKAATGADIVCVWNLHQTLLCFDYDSDESNEVKDLLLQCFMSIKHIKKEEGRRLLSFLFSWNVNFIKMIHGTVKNQLQFFPRSLMEYISEVYFRAWKKVSGEFIEVLEYNCIQDFIHHGIHLPRSSPVHSKVREMLSYFHKQSKVRQGVEEMLYRLYKPILWRALKAGNSEIRANAAFLFVDAFPLRDPSFLAEEMDSEIQKQFEVLFSLLEDPHPVVRSTGILGVTQITSKYWEMIPSITLADLLKKITGELTCDITSADVRCSVFKCLPIILDNKLSHPLLEQLLPTTKHSLHDNSEKVRVAFVEMLLKVKATKAAKFWNICPMEHLLSRLEADSRPVSRRIVNLLLNSFFPTSQPEDVWCERCVTLIQMNPAAARKFYQYAYEFTAPTNIAKLMLTIRRCLNACIQKAMKGNVHGSGDDDDDDDEDESQRENISVLDNVLSVNDVATMASLLEITVILWRSIHKALDHNEDAKDYAIRKFASVLPEYFKVFQDERCMTPLVILASFMPPAAIPTFSCGVVSKLRNIDSGADQSKYCNLIDCLCRWGQVGHVMELACDWLCDSLTPTKNTKTSKRRVRIHVTSESKPDLAVDYIEYLLTHPVNRDCLLSVHKKKLKKLLKILGAAKRVLGSILKGTDSGGWNQATSLRAFSLFCRLSIHLQHKFCEEGEDYLSLLKETGAWIESQVVPFILASDQEDDILKHREVSELIIQGYLTVCKDVIMVGLGNLTFQTHVLEMALLIMQTERGGFCAPVLLCALKEIIEACLYQNTETEEVTNLFHTLQNVFQKILECLAHRLKKDQEKGIQLIQSIRMPLGEFIHAVQCWHSSFPAVHQSVLSTLLAAMVAEINCVLQKASSEKDWTVPKTVSDLPPLSSSLMGVIMKSVNVVRSILNELMECILSEEVEGVFSLTATVCIVIIIKGKHKASLLKDIAPAIQRKLIVCKDAATGESSSTER</sequence>
<dbReference type="InterPro" id="IPR011989">
    <property type="entry name" value="ARM-like"/>
</dbReference>
<dbReference type="SUPFAM" id="SSF48371">
    <property type="entry name" value="ARM repeat"/>
    <property type="match status" value="1"/>
</dbReference>
<proteinExistence type="predicted"/>
<organism evidence="1 2">
    <name type="scientific">Sylvietta virens</name>
    <name type="common">Green crombec</name>
    <dbReference type="NCBI Taxonomy" id="208069"/>
    <lineage>
        <taxon>Eukaryota</taxon>
        <taxon>Metazoa</taxon>
        <taxon>Chordata</taxon>
        <taxon>Craniata</taxon>
        <taxon>Vertebrata</taxon>
        <taxon>Euteleostomi</taxon>
        <taxon>Archelosauria</taxon>
        <taxon>Archosauria</taxon>
        <taxon>Dinosauria</taxon>
        <taxon>Saurischia</taxon>
        <taxon>Theropoda</taxon>
        <taxon>Coelurosauria</taxon>
        <taxon>Aves</taxon>
        <taxon>Neognathae</taxon>
        <taxon>Neoaves</taxon>
        <taxon>Telluraves</taxon>
        <taxon>Australaves</taxon>
        <taxon>Passeriformes</taxon>
        <taxon>Sylvioidea</taxon>
        <taxon>Sylviidae</taxon>
        <taxon>Acrocephalinae</taxon>
        <taxon>Sylvietta</taxon>
    </lineage>
</organism>
<dbReference type="Proteomes" id="UP000567822">
    <property type="component" value="Unassembled WGS sequence"/>
</dbReference>
<gene>
    <name evidence="1" type="primary">Ncapg2</name>
    <name evidence="1" type="ORF">SYLVIR_R01422</name>
</gene>
<dbReference type="EMBL" id="VXAN01000002">
    <property type="protein sequence ID" value="NXK57630.1"/>
    <property type="molecule type" value="Genomic_DNA"/>
</dbReference>
<protein>
    <submittedName>
        <fullName evidence="1">CNDG2 protein</fullName>
    </submittedName>
</protein>
<keyword evidence="2" id="KW-1185">Reference proteome</keyword>
<evidence type="ECO:0000313" key="2">
    <source>
        <dbReference type="Proteomes" id="UP000567822"/>
    </source>
</evidence>
<feature type="non-terminal residue" evidence="1">
    <location>
        <position position="1108"/>
    </location>
</feature>
<dbReference type="AlphaFoldDB" id="A0A7L0KMW1"/>
<dbReference type="GO" id="GO:0005634">
    <property type="term" value="C:nucleus"/>
    <property type="evidence" value="ECO:0007669"/>
    <property type="project" value="InterPro"/>
</dbReference>
<dbReference type="Pfam" id="PF12422">
    <property type="entry name" value="Condensin2nSMC"/>
    <property type="match status" value="1"/>
</dbReference>
<reference evidence="1 2" key="1">
    <citation type="submission" date="2019-09" db="EMBL/GenBank/DDBJ databases">
        <title>Bird 10,000 Genomes (B10K) Project - Family phase.</title>
        <authorList>
            <person name="Zhang G."/>
        </authorList>
    </citation>
    <scope>NUCLEOTIDE SEQUENCE [LARGE SCALE GENOMIC DNA]</scope>
    <source>
        <strain evidence="1">B10K-DU-009-59</strain>
        <tissue evidence="1">Muscle</tissue>
    </source>
</reference>
<dbReference type="GO" id="GO:0000070">
    <property type="term" value="P:mitotic sister chromatid segregation"/>
    <property type="evidence" value="ECO:0007669"/>
    <property type="project" value="TreeGrafter"/>
</dbReference>
<feature type="non-terminal residue" evidence="1">
    <location>
        <position position="1"/>
    </location>
</feature>
<dbReference type="PANTHER" id="PTHR16199">
    <property type="entry name" value="CONDENSIN-2 COMPLEX SUBUNIT G2"/>
    <property type="match status" value="1"/>
</dbReference>
<dbReference type="PANTHER" id="PTHR16199:SF4">
    <property type="entry name" value="CONDENSIN-2 COMPLEX SUBUNIT G2"/>
    <property type="match status" value="1"/>
</dbReference>